<name>A0ABR8MGB5_9ACTN</name>
<evidence type="ECO:0000313" key="3">
    <source>
        <dbReference type="Proteomes" id="UP000649289"/>
    </source>
</evidence>
<protein>
    <recommendedName>
        <fullName evidence="1">DUF6973 domain-containing protein</fullName>
    </recommendedName>
</protein>
<dbReference type="Proteomes" id="UP000649289">
    <property type="component" value="Unassembled WGS sequence"/>
</dbReference>
<gene>
    <name evidence="2" type="ORF">IEZ25_00910</name>
</gene>
<proteinExistence type="predicted"/>
<reference evidence="2 3" key="1">
    <citation type="submission" date="2020-09" db="EMBL/GenBank/DDBJ databases">
        <title>novel species in genus Nocardioides.</title>
        <authorList>
            <person name="Zhang G."/>
        </authorList>
    </citation>
    <scope>NUCLEOTIDE SEQUENCE [LARGE SCALE GENOMIC DNA]</scope>
    <source>
        <strain evidence="2 3">19197</strain>
    </source>
</reference>
<accession>A0ABR8MGB5</accession>
<keyword evidence="3" id="KW-1185">Reference proteome</keyword>
<dbReference type="InterPro" id="IPR054246">
    <property type="entry name" value="DUF6973"/>
</dbReference>
<dbReference type="RefSeq" id="WP_191197523.1">
    <property type="nucleotide sequence ID" value="NZ_BAAAPA010000002.1"/>
</dbReference>
<evidence type="ECO:0000313" key="2">
    <source>
        <dbReference type="EMBL" id="MBD3913159.1"/>
    </source>
</evidence>
<evidence type="ECO:0000259" key="1">
    <source>
        <dbReference type="Pfam" id="PF22322"/>
    </source>
</evidence>
<dbReference type="EMBL" id="JACXYY010000001">
    <property type="protein sequence ID" value="MBD3913159.1"/>
    <property type="molecule type" value="Genomic_DNA"/>
</dbReference>
<organism evidence="2 3">
    <name type="scientific">Nocardioides hwasunensis</name>
    <dbReference type="NCBI Taxonomy" id="397258"/>
    <lineage>
        <taxon>Bacteria</taxon>
        <taxon>Bacillati</taxon>
        <taxon>Actinomycetota</taxon>
        <taxon>Actinomycetes</taxon>
        <taxon>Propionibacteriales</taxon>
        <taxon>Nocardioidaceae</taxon>
        <taxon>Nocardioides</taxon>
    </lineage>
</organism>
<comment type="caution">
    <text evidence="2">The sequence shown here is derived from an EMBL/GenBank/DDBJ whole genome shotgun (WGS) entry which is preliminary data.</text>
</comment>
<feature type="domain" description="DUF6973" evidence="1">
    <location>
        <begin position="56"/>
        <end position="117"/>
    </location>
</feature>
<dbReference type="Pfam" id="PF22322">
    <property type="entry name" value="DUF6973"/>
    <property type="match status" value="1"/>
</dbReference>
<sequence length="149" mass="15385">MGLRDLGQQAIHASTVVPRLWTAATRAGVGPSGAVTALLVSQAALRTAAVHGAGVPGRTNALRHFLWQAVLTARIGREAAAAIAVAQEAGSPAVKDSRIDVHNNAVGQDYGAAHAAELAQGSAAAAVERLVPVAIEKWDADELIWIRPH</sequence>